<evidence type="ECO:0000256" key="2">
    <source>
        <dbReference type="SAM" id="SignalP"/>
    </source>
</evidence>
<dbReference type="RefSeq" id="XP_012946784.1">
    <property type="nucleotide sequence ID" value="XM_013091330.2"/>
</dbReference>
<evidence type="ECO:0000256" key="1">
    <source>
        <dbReference type="SAM" id="MobiDB-lite"/>
    </source>
</evidence>
<keyword evidence="3" id="KW-1185">Reference proteome</keyword>
<proteinExistence type="predicted"/>
<dbReference type="GeneID" id="101859384"/>
<reference evidence="4" key="1">
    <citation type="submission" date="2025-08" db="UniProtKB">
        <authorList>
            <consortium name="RefSeq"/>
        </authorList>
    </citation>
    <scope>IDENTIFICATION</scope>
</reference>
<organism evidence="3 4">
    <name type="scientific">Aplysia californica</name>
    <name type="common">California sea hare</name>
    <dbReference type="NCBI Taxonomy" id="6500"/>
    <lineage>
        <taxon>Eukaryota</taxon>
        <taxon>Metazoa</taxon>
        <taxon>Spiralia</taxon>
        <taxon>Lophotrochozoa</taxon>
        <taxon>Mollusca</taxon>
        <taxon>Gastropoda</taxon>
        <taxon>Heterobranchia</taxon>
        <taxon>Euthyneura</taxon>
        <taxon>Tectipleura</taxon>
        <taxon>Aplysiida</taxon>
        <taxon>Aplysioidea</taxon>
        <taxon>Aplysiidae</taxon>
        <taxon>Aplysia</taxon>
    </lineage>
</organism>
<feature type="chain" id="PRO_5045433264" evidence="2">
    <location>
        <begin position="23"/>
        <end position="786"/>
    </location>
</feature>
<evidence type="ECO:0000313" key="4">
    <source>
        <dbReference type="RefSeq" id="XP_012946784.1"/>
    </source>
</evidence>
<protein>
    <submittedName>
        <fullName evidence="4">Uncharacterized protein LOC101859384 isoform X1</fullName>
    </submittedName>
</protein>
<feature type="region of interest" description="Disordered" evidence="1">
    <location>
        <begin position="608"/>
        <end position="672"/>
    </location>
</feature>
<dbReference type="Proteomes" id="UP000694888">
    <property type="component" value="Unplaced"/>
</dbReference>
<sequence>MPSLRTLLVFFLVQGLATESRGEEQTWRPVNRYRRRISGQDFGPTEEGTRIFRTCATRTDAHTAGMVWQMQLAAGTNKTVAKCETSQVGLPYRCTLSSPVFSRDFNIMEDQTQITLTWNADRRFLSVACSQSEIIIGNWTLVTYSKPKDLTCSGPEFTNKNNTVSVTCVTSDIFPEHPRCVLYNHLQRSPVKTSLPPSYGRDTARPSCTFTIQASELGAGTHRLSVNMYPQFDGSGENYGVTITISPDVTFSYPVPEFVNCPSGAQVKRNFIMSGSTATCGCRQKTPGFPQGTVVLSQGGSTLGSGTIASGSVVNPGNNNESQRLTCRSKSSLGQASPSVSKIVQFAYGPEDVTLERKNVRPEESGTYNMCPSATPDITMECSVKIVSPVADFTLTMTPPGTQNIDSCRNTENKCSYIFVPSRGGNHDFQCNAVNRAFGDLSRDSPPVHVYVREPPKTAPTLIIEGKTFTGASAGNIIGLEAGTEHSVECHVDGGFPEISASDISLQCGGRDVTDGKFVPPLLSVCLNETSCSCRAEHPSGCYDLTTEVIVFFTGGGTNGEKLEQGNDDQETIAIAVGTALASFALGCVSTVAMYCLLSRKGWLHKKSNKCSRSGIPKEKKEPDSDGLPYEFSDLHLNDMAFPNQHDDTRRGTGNPTEASANAGRQEESPYSYVDSDYTLLQDVKSDFRSSQDIHTPGLIGKTMAETIPPEAPQARSDGRCYDNLAVTSSVSKAGLGGQGQTHNPGTYDVLADPASGAFASDPYMTLQPEAEYSIAGAMDGPSSSP</sequence>
<name>A0ABM1AFS2_APLCA</name>
<feature type="signal peptide" evidence="2">
    <location>
        <begin position="1"/>
        <end position="22"/>
    </location>
</feature>
<accession>A0ABM1AFS2</accession>
<keyword evidence="2" id="KW-0732">Signal</keyword>
<gene>
    <name evidence="4" type="primary">LOC101859384</name>
</gene>
<evidence type="ECO:0000313" key="3">
    <source>
        <dbReference type="Proteomes" id="UP000694888"/>
    </source>
</evidence>